<comment type="similarity">
    <text evidence="1">Belongs to the membrane fusion protein (MFP) (TC 8.A.1) family.</text>
</comment>
<dbReference type="NCBIfam" id="TIGR01730">
    <property type="entry name" value="RND_mfp"/>
    <property type="match status" value="1"/>
</dbReference>
<feature type="chain" id="PRO_5020474571" evidence="3">
    <location>
        <begin position="21"/>
        <end position="377"/>
    </location>
</feature>
<evidence type="ECO:0000256" key="2">
    <source>
        <dbReference type="SAM" id="Coils"/>
    </source>
</evidence>
<dbReference type="Gene3D" id="2.40.50.100">
    <property type="match status" value="1"/>
</dbReference>
<dbReference type="InterPro" id="IPR058792">
    <property type="entry name" value="Beta-barrel_RND_2"/>
</dbReference>
<dbReference type="EMBL" id="SLWB01000005">
    <property type="protein sequence ID" value="TCN68933.1"/>
    <property type="molecule type" value="Genomic_DNA"/>
</dbReference>
<dbReference type="SUPFAM" id="SSF111369">
    <property type="entry name" value="HlyD-like secretion proteins"/>
    <property type="match status" value="1"/>
</dbReference>
<dbReference type="Proteomes" id="UP000294830">
    <property type="component" value="Unassembled WGS sequence"/>
</dbReference>
<dbReference type="AlphaFoldDB" id="A0A4R2EJP7"/>
<accession>A0A4R2EJP7</accession>
<feature type="domain" description="CzcB-like barrel-sandwich hybrid" evidence="7">
    <location>
        <begin position="93"/>
        <end position="208"/>
    </location>
</feature>
<comment type="caution">
    <text evidence="8">The sequence shown here is derived from an EMBL/GenBank/DDBJ whole genome shotgun (WGS) entry which is preliminary data.</text>
</comment>
<dbReference type="RefSeq" id="WP_131838947.1">
    <property type="nucleotide sequence ID" value="NZ_SLWB01000005.1"/>
</dbReference>
<feature type="coiled-coil region" evidence="2">
    <location>
        <begin position="156"/>
        <end position="183"/>
    </location>
</feature>
<dbReference type="Pfam" id="PF25973">
    <property type="entry name" value="BSH_CzcB"/>
    <property type="match status" value="1"/>
</dbReference>
<dbReference type="Pfam" id="PF25967">
    <property type="entry name" value="RND-MFP_C"/>
    <property type="match status" value="1"/>
</dbReference>
<dbReference type="PROSITE" id="PS51257">
    <property type="entry name" value="PROKAR_LIPOPROTEIN"/>
    <property type="match status" value="1"/>
</dbReference>
<proteinExistence type="inferred from homology"/>
<evidence type="ECO:0000259" key="4">
    <source>
        <dbReference type="Pfam" id="PF25893"/>
    </source>
</evidence>
<name>A0A4R2EJP7_9BACT</name>
<feature type="domain" description="Multidrug resistance protein MdtA-like C-terminal permuted SH3" evidence="6">
    <location>
        <begin position="304"/>
        <end position="365"/>
    </location>
</feature>
<evidence type="ECO:0000259" key="5">
    <source>
        <dbReference type="Pfam" id="PF25954"/>
    </source>
</evidence>
<dbReference type="InterPro" id="IPR058627">
    <property type="entry name" value="MdtA-like_C"/>
</dbReference>
<dbReference type="Pfam" id="PF25893">
    <property type="entry name" value="HH_CzcB"/>
    <property type="match status" value="1"/>
</dbReference>
<keyword evidence="2" id="KW-0175">Coiled coil</keyword>
<feature type="domain" description="CusB-like beta-barrel" evidence="5">
    <location>
        <begin position="225"/>
        <end position="299"/>
    </location>
</feature>
<dbReference type="Gene3D" id="1.10.287.470">
    <property type="entry name" value="Helix hairpin bin"/>
    <property type="match status" value="1"/>
</dbReference>
<dbReference type="GO" id="GO:0015562">
    <property type="term" value="F:efflux transmembrane transporter activity"/>
    <property type="evidence" value="ECO:0007669"/>
    <property type="project" value="TreeGrafter"/>
</dbReference>
<dbReference type="GO" id="GO:1990281">
    <property type="term" value="C:efflux pump complex"/>
    <property type="evidence" value="ECO:0007669"/>
    <property type="project" value="TreeGrafter"/>
</dbReference>
<organism evidence="8 9">
    <name type="scientific">Acetobacteroides hydrogenigenes</name>
    <dbReference type="NCBI Taxonomy" id="979970"/>
    <lineage>
        <taxon>Bacteria</taxon>
        <taxon>Pseudomonadati</taxon>
        <taxon>Bacteroidota</taxon>
        <taxon>Bacteroidia</taxon>
        <taxon>Bacteroidales</taxon>
        <taxon>Rikenellaceae</taxon>
        <taxon>Acetobacteroides</taxon>
    </lineage>
</organism>
<evidence type="ECO:0000259" key="6">
    <source>
        <dbReference type="Pfam" id="PF25967"/>
    </source>
</evidence>
<dbReference type="Gene3D" id="2.40.420.20">
    <property type="match status" value="1"/>
</dbReference>
<dbReference type="PANTHER" id="PTHR30469">
    <property type="entry name" value="MULTIDRUG RESISTANCE PROTEIN MDTA"/>
    <property type="match status" value="1"/>
</dbReference>
<sequence>MRKTLLLVAAASLVISCSNGGNDAESIRKQIASLREQSITIDNQINELEKQLETVAGEKTEAGMIPIKVKQLKPEAFDSYIEFSATVEAVKDAKVSAETPGIIRTIYVERGQQVRKGQAIASLSSETIENSISEIETQIELARDVYNKQKALWAQKVGSEIQYLEAKNRLESLERRKATTKAQLAMSTLKAPFDGIVDDILMKEGELASPGITVAHIVNPSRLRITADISETYSNTIRKGEKVEVNFPSTPGLTLTLPVNRTGKVVDMSTRTFKVELLAANPNNTILPNQIANLRLKASHEMTALVVPSIVVKQDAKGSFLFIAEQTTKGFVAKKVYVKVGTNYQDNSTIQSGIKAGDKVIIAGFAQVSNGSPVVIR</sequence>
<dbReference type="InterPro" id="IPR058648">
    <property type="entry name" value="HH_CzcB-like"/>
</dbReference>
<dbReference type="Pfam" id="PF25954">
    <property type="entry name" value="Beta-barrel_RND_2"/>
    <property type="match status" value="1"/>
</dbReference>
<dbReference type="InterPro" id="IPR006143">
    <property type="entry name" value="RND_pump_MFP"/>
</dbReference>
<dbReference type="OrthoDB" id="9806939at2"/>
<evidence type="ECO:0000313" key="9">
    <source>
        <dbReference type="Proteomes" id="UP000294830"/>
    </source>
</evidence>
<keyword evidence="3" id="KW-0732">Signal</keyword>
<feature type="signal peptide" evidence="3">
    <location>
        <begin position="1"/>
        <end position="20"/>
    </location>
</feature>
<evidence type="ECO:0000256" key="3">
    <source>
        <dbReference type="SAM" id="SignalP"/>
    </source>
</evidence>
<dbReference type="InterPro" id="IPR058647">
    <property type="entry name" value="BSH_CzcB-like"/>
</dbReference>
<keyword evidence="9" id="KW-1185">Reference proteome</keyword>
<gene>
    <name evidence="8" type="ORF">CLV25_105135</name>
</gene>
<feature type="domain" description="CzcB-like alpha-helical hairpin" evidence="4">
    <location>
        <begin position="137"/>
        <end position="185"/>
    </location>
</feature>
<dbReference type="PANTHER" id="PTHR30469:SF15">
    <property type="entry name" value="HLYD FAMILY OF SECRETION PROTEINS"/>
    <property type="match status" value="1"/>
</dbReference>
<evidence type="ECO:0000256" key="1">
    <source>
        <dbReference type="ARBA" id="ARBA00009477"/>
    </source>
</evidence>
<protein>
    <submittedName>
        <fullName evidence="8">RND family efflux transporter MFP subunit</fullName>
    </submittedName>
</protein>
<reference evidence="8 9" key="1">
    <citation type="submission" date="2019-03" db="EMBL/GenBank/DDBJ databases">
        <title>Genomic Encyclopedia of Archaeal and Bacterial Type Strains, Phase II (KMG-II): from individual species to whole genera.</title>
        <authorList>
            <person name="Goeker M."/>
        </authorList>
    </citation>
    <scope>NUCLEOTIDE SEQUENCE [LARGE SCALE GENOMIC DNA]</scope>
    <source>
        <strain evidence="8 9">RL-C</strain>
    </source>
</reference>
<dbReference type="Gene3D" id="2.40.30.170">
    <property type="match status" value="1"/>
</dbReference>
<evidence type="ECO:0000259" key="7">
    <source>
        <dbReference type="Pfam" id="PF25973"/>
    </source>
</evidence>
<evidence type="ECO:0000313" key="8">
    <source>
        <dbReference type="EMBL" id="TCN68933.1"/>
    </source>
</evidence>